<sequence length="35" mass="4029">MAEQKKPNNTRTALLLAGVALFFFLSVFVKRMWLS</sequence>
<dbReference type="EMBL" id="JAHTGR010000007">
    <property type="protein sequence ID" value="MBV6322364.1"/>
    <property type="molecule type" value="Genomic_DNA"/>
</dbReference>
<reference evidence="3" key="2">
    <citation type="submission" date="2022-03" db="EMBL/GenBank/DDBJ databases">
        <title>Genome Encyclopedia of Bacteria and Archaea VI: Functional Genomics of Type Strains.</title>
        <authorList>
            <person name="Whitman W."/>
        </authorList>
    </citation>
    <scope>NUCLEOTIDE SEQUENCE</scope>
    <source>
        <strain evidence="3">HSC-15S17</strain>
    </source>
</reference>
<evidence type="ECO:0000313" key="2">
    <source>
        <dbReference type="EMBL" id="MBV6322364.1"/>
    </source>
</evidence>
<reference evidence="2" key="1">
    <citation type="submission" date="2021-07" db="EMBL/GenBank/DDBJ databases">
        <title>Characterization of violacein-producing bacteria and related species.</title>
        <authorList>
            <person name="Wilson H.S."/>
            <person name="De Leon M.E."/>
        </authorList>
    </citation>
    <scope>NUCLEOTIDE SEQUENCE</scope>
    <source>
        <strain evidence="2">HSC-15S17</strain>
    </source>
</reference>
<keyword evidence="1" id="KW-0472">Membrane</keyword>
<name>A0AA41H863_9BURK</name>
<dbReference type="Proteomes" id="UP001155901">
    <property type="component" value="Unassembled WGS sequence"/>
</dbReference>
<dbReference type="NCBIfam" id="NF038351">
    <property type="entry name" value="cyt_ox_assem_30"/>
    <property type="match status" value="1"/>
</dbReference>
<evidence type="ECO:0000313" key="3">
    <source>
        <dbReference type="EMBL" id="MCP2011511.1"/>
    </source>
</evidence>
<keyword evidence="1" id="KW-0812">Transmembrane</keyword>
<dbReference type="EMBL" id="JALJZU010000011">
    <property type="protein sequence ID" value="MCP2011511.1"/>
    <property type="molecule type" value="Genomic_DNA"/>
</dbReference>
<dbReference type="Proteomes" id="UP001162889">
    <property type="component" value="Unassembled WGS sequence"/>
</dbReference>
<dbReference type="RefSeq" id="WP_217943126.1">
    <property type="nucleotide sequence ID" value="NZ_JAHTGR010000007.1"/>
</dbReference>
<keyword evidence="5" id="KW-1185">Reference proteome</keyword>
<feature type="transmembrane region" description="Helical" evidence="1">
    <location>
        <begin position="12"/>
        <end position="29"/>
    </location>
</feature>
<evidence type="ECO:0000313" key="4">
    <source>
        <dbReference type="Proteomes" id="UP001155901"/>
    </source>
</evidence>
<accession>A0AA41H863</accession>
<evidence type="ECO:0000313" key="5">
    <source>
        <dbReference type="Proteomes" id="UP001162889"/>
    </source>
</evidence>
<protein>
    <submittedName>
        <fullName evidence="2">Cytochrome oxidase small assembly protein</fullName>
    </submittedName>
</protein>
<gene>
    <name evidence="2" type="ORF">KVP70_15555</name>
    <name evidence="3" type="ORF">L1274_005260</name>
</gene>
<organism evidence="2 4">
    <name type="scientific">Duganella violaceipulchra</name>
    <dbReference type="NCBI Taxonomy" id="2849652"/>
    <lineage>
        <taxon>Bacteria</taxon>
        <taxon>Pseudomonadati</taxon>
        <taxon>Pseudomonadota</taxon>
        <taxon>Betaproteobacteria</taxon>
        <taxon>Burkholderiales</taxon>
        <taxon>Oxalobacteraceae</taxon>
        <taxon>Telluria group</taxon>
        <taxon>Duganella</taxon>
    </lineage>
</organism>
<evidence type="ECO:0000256" key="1">
    <source>
        <dbReference type="SAM" id="Phobius"/>
    </source>
</evidence>
<dbReference type="InterPro" id="IPR047811">
    <property type="entry name" value="CytC_ox_assmbl_put"/>
</dbReference>
<proteinExistence type="predicted"/>
<keyword evidence="1" id="KW-1133">Transmembrane helix</keyword>
<comment type="caution">
    <text evidence="2">The sequence shown here is derived from an EMBL/GenBank/DDBJ whole genome shotgun (WGS) entry which is preliminary data.</text>
</comment>
<dbReference type="AlphaFoldDB" id="A0AA41H863"/>